<accession>A0AA40C3X2</accession>
<dbReference type="Proteomes" id="UP001175000">
    <property type="component" value="Unassembled WGS sequence"/>
</dbReference>
<dbReference type="PANTHER" id="PTHR10622">
    <property type="entry name" value="HET DOMAIN-CONTAINING PROTEIN"/>
    <property type="match status" value="1"/>
</dbReference>
<dbReference type="InterPro" id="IPR010730">
    <property type="entry name" value="HET"/>
</dbReference>
<reference evidence="3" key="1">
    <citation type="submission" date="2023-06" db="EMBL/GenBank/DDBJ databases">
        <title>Genome-scale phylogeny and comparative genomics of the fungal order Sordariales.</title>
        <authorList>
            <consortium name="Lawrence Berkeley National Laboratory"/>
            <person name="Hensen N."/>
            <person name="Bonometti L."/>
            <person name="Westerberg I."/>
            <person name="Brannstrom I.O."/>
            <person name="Guillou S."/>
            <person name="Cros-Aarteil S."/>
            <person name="Calhoun S."/>
            <person name="Haridas S."/>
            <person name="Kuo A."/>
            <person name="Mondo S."/>
            <person name="Pangilinan J."/>
            <person name="Riley R."/>
            <person name="Labutti K."/>
            <person name="Andreopoulos B."/>
            <person name="Lipzen A."/>
            <person name="Chen C."/>
            <person name="Yanf M."/>
            <person name="Daum C."/>
            <person name="Ng V."/>
            <person name="Clum A."/>
            <person name="Steindorff A."/>
            <person name="Ohm R."/>
            <person name="Martin F."/>
            <person name="Silar P."/>
            <person name="Natvig D."/>
            <person name="Lalanne C."/>
            <person name="Gautier V."/>
            <person name="Ament-Velasquez S.L."/>
            <person name="Kruys A."/>
            <person name="Hutchinson M.I."/>
            <person name="Powell A.J."/>
            <person name="Barry K."/>
            <person name="Miller A.N."/>
            <person name="Grigoriev I.V."/>
            <person name="Debuchy R."/>
            <person name="Gladieux P."/>
            <person name="Thoren M.H."/>
            <person name="Johannesson H."/>
        </authorList>
    </citation>
    <scope>NUCLEOTIDE SEQUENCE</scope>
    <source>
        <strain evidence="3">CBS 606.72</strain>
    </source>
</reference>
<evidence type="ECO:0000259" key="2">
    <source>
        <dbReference type="Pfam" id="PF26640"/>
    </source>
</evidence>
<feature type="domain" description="DUF8212" evidence="2">
    <location>
        <begin position="266"/>
        <end position="295"/>
    </location>
</feature>
<gene>
    <name evidence="3" type="ORF">B0T14DRAFT_565171</name>
</gene>
<dbReference type="AlphaFoldDB" id="A0AA40C3X2"/>
<evidence type="ECO:0000259" key="1">
    <source>
        <dbReference type="Pfam" id="PF06985"/>
    </source>
</evidence>
<feature type="domain" description="Heterokaryon incompatibility" evidence="1">
    <location>
        <begin position="22"/>
        <end position="146"/>
    </location>
</feature>
<organism evidence="3 4">
    <name type="scientific">Immersiella caudata</name>
    <dbReference type="NCBI Taxonomy" id="314043"/>
    <lineage>
        <taxon>Eukaryota</taxon>
        <taxon>Fungi</taxon>
        <taxon>Dikarya</taxon>
        <taxon>Ascomycota</taxon>
        <taxon>Pezizomycotina</taxon>
        <taxon>Sordariomycetes</taxon>
        <taxon>Sordariomycetidae</taxon>
        <taxon>Sordariales</taxon>
        <taxon>Lasiosphaeriaceae</taxon>
        <taxon>Immersiella</taxon>
    </lineage>
</organism>
<name>A0AA40C3X2_9PEZI</name>
<evidence type="ECO:0000313" key="3">
    <source>
        <dbReference type="EMBL" id="KAK0623854.1"/>
    </source>
</evidence>
<dbReference type="Pfam" id="PF26640">
    <property type="entry name" value="DUF8212"/>
    <property type="match status" value="1"/>
</dbReference>
<comment type="caution">
    <text evidence="3">The sequence shown here is derived from an EMBL/GenBank/DDBJ whole genome shotgun (WGS) entry which is preliminary data.</text>
</comment>
<dbReference type="InterPro" id="IPR058525">
    <property type="entry name" value="DUF8212"/>
</dbReference>
<evidence type="ECO:0000313" key="4">
    <source>
        <dbReference type="Proteomes" id="UP001175000"/>
    </source>
</evidence>
<dbReference type="PANTHER" id="PTHR10622:SF10">
    <property type="entry name" value="HET DOMAIN-CONTAINING PROTEIN"/>
    <property type="match status" value="1"/>
</dbReference>
<protein>
    <submittedName>
        <fullName evidence="3">Heterokaryon incompatibility protein-domain-containing protein</fullName>
    </submittedName>
</protein>
<dbReference type="EMBL" id="JAULSU010000003">
    <property type="protein sequence ID" value="KAK0623854.1"/>
    <property type="molecule type" value="Genomic_DNA"/>
</dbReference>
<keyword evidence="4" id="KW-1185">Reference proteome</keyword>
<proteinExistence type="predicted"/>
<dbReference type="Pfam" id="PF06985">
    <property type="entry name" value="HET"/>
    <property type="match status" value="1"/>
</dbReference>
<sequence>MRLLHAKSFELKTFIGNDTPPYAILSHAWGEEEVLFEDVCQGLKEATIQKLGWTKVQYTCIQAVADGYEYAWIDTCCIDKSSSAELSEAINSMFKWYVEAEVCYAYLEDVVADVEVEEFRNLGSSSSLRTQISESRWFTRGWTLQELIAPRDVRFYTISWQYVASRNKNASFTSLIEEVTGVPASVLDRPPCCRNPNVQQMWRGRSCTNCSRDTSSPVLAALNQHSISERMSWAAVRQTTRPEDQAYCLFGLFGVNMPLLYGEGDRAFRRLQEEIIRISNDQSILAFTNLEADLEENLLALSPYSFRSTNATLVPPALQGQDGLFSMAFTSKYIEIRMMICPCEVKRDYESYVGRNGRYLGILSCGTGSDLLARPAILLQSLDSATKTFYRVKNHVLLTVTPQSLEIAQHINPQTGDIEIQCQLDQCHAENVRLLLSGPRNSTFEIDDSHGLVEGTIPLRIFLGSEVSWVHAHPIDGILQHGSVPIRIQNSPLGTSPQNHVQSDPRTWHYFRYLPSVKHTRSDQHPNYDKDMLGRRGIICVYVERLDRPLWIVWGAFGMQEPPRPWCKILDSRELGYNHTRYQMHAVDYIKSWASEHMPTKFDSMLSGSPLHMSGNWPSEWERDLFGALLHSHHDLEVDKHKLSVEGLDLKIYPTAPTMVANIEWIDFLGRPMLEMEINIVSRSGS</sequence>